<dbReference type="Proteomes" id="UP001152797">
    <property type="component" value="Unassembled WGS sequence"/>
</dbReference>
<keyword evidence="1" id="KW-0413">Isomerase</keyword>
<evidence type="ECO:0000313" key="6">
    <source>
        <dbReference type="EMBL" id="CAL4795446.1"/>
    </source>
</evidence>
<organism evidence="4">
    <name type="scientific">Cladocopium goreaui</name>
    <dbReference type="NCBI Taxonomy" id="2562237"/>
    <lineage>
        <taxon>Eukaryota</taxon>
        <taxon>Sar</taxon>
        <taxon>Alveolata</taxon>
        <taxon>Dinophyceae</taxon>
        <taxon>Suessiales</taxon>
        <taxon>Symbiodiniaceae</taxon>
        <taxon>Cladocopium</taxon>
    </lineage>
</organism>
<feature type="compositionally biased region" description="Basic and acidic residues" evidence="2">
    <location>
        <begin position="500"/>
        <end position="543"/>
    </location>
</feature>
<dbReference type="InterPro" id="IPR020103">
    <property type="entry name" value="PsdUridine_synth_cat_dom_sf"/>
</dbReference>
<evidence type="ECO:0000259" key="3">
    <source>
        <dbReference type="Pfam" id="PF00849"/>
    </source>
</evidence>
<feature type="region of interest" description="Disordered" evidence="2">
    <location>
        <begin position="500"/>
        <end position="568"/>
    </location>
</feature>
<feature type="compositionally biased region" description="Acidic residues" evidence="2">
    <location>
        <begin position="544"/>
        <end position="556"/>
    </location>
</feature>
<keyword evidence="7" id="KW-1185">Reference proteome</keyword>
<proteinExistence type="predicted"/>
<dbReference type="PANTHER" id="PTHR47683:SF2">
    <property type="entry name" value="RNA-BINDING S4 DOMAIN-CONTAINING PROTEIN"/>
    <property type="match status" value="1"/>
</dbReference>
<dbReference type="InterPro" id="IPR042092">
    <property type="entry name" value="PsdUridine_s_RsuA/RluB/E/F_cat"/>
</dbReference>
<dbReference type="PANTHER" id="PTHR47683">
    <property type="entry name" value="PSEUDOURIDINE SYNTHASE FAMILY PROTEIN-RELATED"/>
    <property type="match status" value="1"/>
</dbReference>
<dbReference type="Pfam" id="PF00849">
    <property type="entry name" value="PseudoU_synth_2"/>
    <property type="match status" value="1"/>
</dbReference>
<dbReference type="GO" id="GO:0001522">
    <property type="term" value="P:pseudouridine synthesis"/>
    <property type="evidence" value="ECO:0007669"/>
    <property type="project" value="InterPro"/>
</dbReference>
<dbReference type="Gene3D" id="3.30.70.580">
    <property type="entry name" value="Pseudouridine synthase I, catalytic domain, N-terminal subdomain"/>
    <property type="match status" value="1"/>
</dbReference>
<dbReference type="OrthoDB" id="440619at2759"/>
<dbReference type="InterPro" id="IPR020094">
    <property type="entry name" value="TruA/RsuA/RluB/E/F_N"/>
</dbReference>
<accession>A0A9P1DFN6</accession>
<dbReference type="GO" id="GO:0009982">
    <property type="term" value="F:pseudouridine synthase activity"/>
    <property type="evidence" value="ECO:0007669"/>
    <property type="project" value="InterPro"/>
</dbReference>
<reference evidence="5" key="2">
    <citation type="submission" date="2024-04" db="EMBL/GenBank/DDBJ databases">
        <authorList>
            <person name="Chen Y."/>
            <person name="Shah S."/>
            <person name="Dougan E. K."/>
            <person name="Thang M."/>
            <person name="Chan C."/>
        </authorList>
    </citation>
    <scope>NUCLEOTIDE SEQUENCE [LARGE SCALE GENOMIC DNA]</scope>
</reference>
<gene>
    <name evidence="4" type="ORF">C1SCF055_LOCUS33604</name>
</gene>
<evidence type="ECO:0000256" key="2">
    <source>
        <dbReference type="SAM" id="MobiDB-lite"/>
    </source>
</evidence>
<dbReference type="GO" id="GO:0003723">
    <property type="term" value="F:RNA binding"/>
    <property type="evidence" value="ECO:0007669"/>
    <property type="project" value="InterPro"/>
</dbReference>
<feature type="domain" description="Pseudouridine synthase RsuA/RluA-like" evidence="3">
    <location>
        <begin position="57"/>
        <end position="163"/>
    </location>
</feature>
<reference evidence="4" key="1">
    <citation type="submission" date="2022-10" db="EMBL/GenBank/DDBJ databases">
        <authorList>
            <person name="Chen Y."/>
            <person name="Dougan E. K."/>
            <person name="Chan C."/>
            <person name="Rhodes N."/>
            <person name="Thang M."/>
        </authorList>
    </citation>
    <scope>NUCLEOTIDE SEQUENCE</scope>
</reference>
<dbReference type="SUPFAM" id="SSF55120">
    <property type="entry name" value="Pseudouridine synthase"/>
    <property type="match status" value="1"/>
</dbReference>
<protein>
    <submittedName>
        <fullName evidence="6">Pseudouridine synthase RsuA/RluA-like domain-containing protein</fullName>
    </submittedName>
</protein>
<feature type="region of interest" description="Disordered" evidence="2">
    <location>
        <begin position="1"/>
        <end position="20"/>
    </location>
</feature>
<dbReference type="EMBL" id="CAMXCT030004212">
    <property type="protein sequence ID" value="CAL4795446.1"/>
    <property type="molecule type" value="Genomic_DNA"/>
</dbReference>
<dbReference type="Gene3D" id="3.30.70.1560">
    <property type="entry name" value="Alpha-L RNA-binding motif"/>
    <property type="match status" value="1"/>
</dbReference>
<dbReference type="EMBL" id="CAMXCT010004212">
    <property type="protein sequence ID" value="CAI4008134.1"/>
    <property type="molecule type" value="Genomic_DNA"/>
</dbReference>
<dbReference type="EMBL" id="CAMXCT020004212">
    <property type="protein sequence ID" value="CAL1161509.1"/>
    <property type="molecule type" value="Genomic_DNA"/>
</dbReference>
<evidence type="ECO:0000313" key="5">
    <source>
        <dbReference type="EMBL" id="CAL1161509.1"/>
    </source>
</evidence>
<evidence type="ECO:0000313" key="7">
    <source>
        <dbReference type="Proteomes" id="UP001152797"/>
    </source>
</evidence>
<dbReference type="InterPro" id="IPR006145">
    <property type="entry name" value="PsdUridine_synth_RsuA/RluA"/>
</dbReference>
<name>A0A9P1DFN6_9DINO</name>
<feature type="region of interest" description="Disordered" evidence="2">
    <location>
        <begin position="582"/>
        <end position="601"/>
    </location>
</feature>
<feature type="compositionally biased region" description="Basic and acidic residues" evidence="2">
    <location>
        <begin position="557"/>
        <end position="568"/>
    </location>
</feature>
<evidence type="ECO:0000313" key="4">
    <source>
        <dbReference type="EMBL" id="CAI4008134.1"/>
    </source>
</evidence>
<dbReference type="InterPro" id="IPR050343">
    <property type="entry name" value="RsuA_PseudoU_synthase"/>
</dbReference>
<comment type="caution">
    <text evidence="4">The sequence shown here is derived from an EMBL/GenBank/DDBJ whole genome shotgun (WGS) entry which is preliminary data.</text>
</comment>
<sequence>MYEKSRTDLSDALPGQRAPWDDEAVEEVRIELGGRAKVQEVKDMLAAEGLQPWISVSQYHPVGRLDRDTTGLLLFSRDGVLTSKLLAPTSEVPRCYEAVVQGDATKPLGVGGATLEEKLGKGVITQEGIFDARLLGAECIEKGKSKVTLEVSEGKYRMVRKMLYNCGHAVLELHRVSYGALQLGDLEVGCMSFITPEEAAWAKDLVAPSDNTIDIHVLSYSKVIDNAGDKSMQVKYDMSMKNQMYGKSGDFIKGRELFAMILISFKSPDHTEVLYNAHHLYMFSYYGDDQLEAFYNKWLDIIYNMKHGDRPSMNSLRDTLFRKIEHSKLMHFDISRYRTFDEGHPEKTYDFLINMIKGYIARGKQERLLKDRERAVKISLSSNKTTPALEDDVKAAAPTKTKKEDAADIFDDKDPEEMTLEELIDAQPDHWRSGKAGDGKVYLNDDGEKVKLNVKGNPYKIGEDGRRLFKTSLRPKGTYSPEEWRKLSQSDRNVILKAEKKKLEKKEADEKNKRKVEEVKKKSLKKEKKDSRKDKGMPKSKDDDEKDDDGGQDDESNDGHRCGWHDWHNSRWDRDWWDRDWRRDGNWRDRDGDRWDRDWHDRDWHDRDWRDRRWS</sequence>
<dbReference type="AlphaFoldDB" id="A0A9P1DFN6"/>
<evidence type="ECO:0000256" key="1">
    <source>
        <dbReference type="ARBA" id="ARBA00023235"/>
    </source>
</evidence>